<protein>
    <recommendedName>
        <fullName evidence="3">Rhodanese-related sulfurtransferase</fullName>
    </recommendedName>
</protein>
<dbReference type="Proteomes" id="UP000886476">
    <property type="component" value="Unassembled WGS sequence"/>
</dbReference>
<evidence type="ECO:0008006" key="3">
    <source>
        <dbReference type="Google" id="ProtNLM"/>
    </source>
</evidence>
<organism evidence="1 2">
    <name type="scientific">Bradyrhizobium aeschynomenes</name>
    <dbReference type="NCBI Taxonomy" id="2734909"/>
    <lineage>
        <taxon>Bacteria</taxon>
        <taxon>Pseudomonadati</taxon>
        <taxon>Pseudomonadota</taxon>
        <taxon>Alphaproteobacteria</taxon>
        <taxon>Hyphomicrobiales</taxon>
        <taxon>Nitrobacteraceae</taxon>
        <taxon>Bradyrhizobium</taxon>
    </lineage>
</organism>
<name>A0ABX2CLB7_9BRAD</name>
<dbReference type="Pfam" id="PF15580">
    <property type="entry name" value="Imm53"/>
    <property type="match status" value="1"/>
</dbReference>
<sequence length="107" mass="12123">MRDQRDPLKALQDWYASQCDGQWEHQYGIKIGTLDNPGWTLRIDLSATALAERPFTEVKVQGDDDDDWCHCHVRGKVFEAFCGPNHLEDVIAIFLAWAIAAARGAQH</sequence>
<evidence type="ECO:0000313" key="1">
    <source>
        <dbReference type="EMBL" id="NPU68154.1"/>
    </source>
</evidence>
<evidence type="ECO:0000313" key="2">
    <source>
        <dbReference type="Proteomes" id="UP000886476"/>
    </source>
</evidence>
<accession>A0ABX2CLB7</accession>
<proteinExistence type="predicted"/>
<reference evidence="1" key="1">
    <citation type="submission" date="2020-05" db="EMBL/GenBank/DDBJ databases">
        <title>Nod-independent and nitrogen-fixing Bradyrhizobium aeschynomene sp. nov. isolated from nodules of Aeschynomene indica.</title>
        <authorList>
            <person name="Zhang Z."/>
        </authorList>
    </citation>
    <scope>NUCLEOTIDE SEQUENCE</scope>
    <source>
        <strain evidence="1">83012</strain>
    </source>
</reference>
<comment type="caution">
    <text evidence="1">The sequence shown here is derived from an EMBL/GenBank/DDBJ whole genome shotgun (WGS) entry which is preliminary data.</text>
</comment>
<keyword evidence="2" id="KW-1185">Reference proteome</keyword>
<dbReference type="EMBL" id="JABFDN010000009">
    <property type="protein sequence ID" value="NPU68154.1"/>
    <property type="molecule type" value="Genomic_DNA"/>
</dbReference>
<dbReference type="RefSeq" id="WP_172113227.1">
    <property type="nucleotide sequence ID" value="NZ_JABFDN010000009.1"/>
</dbReference>
<gene>
    <name evidence="1" type="ORF">HL667_24340</name>
</gene>
<dbReference type="InterPro" id="IPR028228">
    <property type="entry name" value="Imm53"/>
</dbReference>